<organism evidence="1 2">
    <name type="scientific">Pristionchus pacificus</name>
    <name type="common">Parasitic nematode worm</name>
    <dbReference type="NCBI Taxonomy" id="54126"/>
    <lineage>
        <taxon>Eukaryota</taxon>
        <taxon>Metazoa</taxon>
        <taxon>Ecdysozoa</taxon>
        <taxon>Nematoda</taxon>
        <taxon>Chromadorea</taxon>
        <taxon>Rhabditida</taxon>
        <taxon>Rhabditina</taxon>
        <taxon>Diplogasteromorpha</taxon>
        <taxon>Diplogasteroidea</taxon>
        <taxon>Neodiplogasteridae</taxon>
        <taxon>Pristionchus</taxon>
    </lineage>
</organism>
<dbReference type="InterPro" id="IPR018247">
    <property type="entry name" value="EF_Hand_1_Ca_BS"/>
</dbReference>
<dbReference type="PROSITE" id="PS50222">
    <property type="entry name" value="EF_HAND_2"/>
    <property type="match status" value="2"/>
</dbReference>
<evidence type="ECO:0000313" key="1">
    <source>
        <dbReference type="EnsemblMetazoa" id="PPA33787.1"/>
    </source>
</evidence>
<dbReference type="InterPro" id="IPR002048">
    <property type="entry name" value="EF_hand_dom"/>
</dbReference>
<dbReference type="OrthoDB" id="5906177at2759"/>
<sequence>MLIFILVTFFSLMARTEQHCCSPDGFHCCETGPCNIFCCNCDRMCSRACLARRGKRSIIEDNQDNQTQRRFISIDTNGDGLITEEEGRDFLLNGTSSDRAKRAIGSEWFAEMDTNEDGFIQPGEFDYSLA</sequence>
<dbReference type="Pfam" id="PF13202">
    <property type="entry name" value="EF-hand_5"/>
    <property type="match status" value="2"/>
</dbReference>
<evidence type="ECO:0000313" key="2">
    <source>
        <dbReference type="Proteomes" id="UP000005239"/>
    </source>
</evidence>
<dbReference type="GO" id="GO:0005509">
    <property type="term" value="F:calcium ion binding"/>
    <property type="evidence" value="ECO:0000318"/>
    <property type="project" value="GO_Central"/>
</dbReference>
<keyword evidence="2" id="KW-1185">Reference proteome</keyword>
<reference evidence="1" key="2">
    <citation type="submission" date="2022-06" db="UniProtKB">
        <authorList>
            <consortium name="EnsemblMetazoa"/>
        </authorList>
    </citation>
    <scope>IDENTIFICATION</scope>
    <source>
        <strain evidence="1">PS312</strain>
    </source>
</reference>
<dbReference type="Proteomes" id="UP000005239">
    <property type="component" value="Unassembled WGS sequence"/>
</dbReference>
<protein>
    <submittedName>
        <fullName evidence="1">HLH domain-containing protein</fullName>
    </submittedName>
</protein>
<dbReference type="AlphaFoldDB" id="A0A2A6BTJ8"/>
<reference evidence="2" key="1">
    <citation type="journal article" date="2008" name="Nat. Genet.">
        <title>The Pristionchus pacificus genome provides a unique perspective on nematode lifestyle and parasitism.</title>
        <authorList>
            <person name="Dieterich C."/>
            <person name="Clifton S.W."/>
            <person name="Schuster L.N."/>
            <person name="Chinwalla A."/>
            <person name="Delehaunty K."/>
            <person name="Dinkelacker I."/>
            <person name="Fulton L."/>
            <person name="Fulton R."/>
            <person name="Godfrey J."/>
            <person name="Minx P."/>
            <person name="Mitreva M."/>
            <person name="Roeseler W."/>
            <person name="Tian H."/>
            <person name="Witte H."/>
            <person name="Yang S.P."/>
            <person name="Wilson R.K."/>
            <person name="Sommer R.J."/>
        </authorList>
    </citation>
    <scope>NUCLEOTIDE SEQUENCE [LARGE SCALE GENOMIC DNA]</scope>
    <source>
        <strain evidence="2">PS312</strain>
    </source>
</reference>
<dbReference type="PROSITE" id="PS00018">
    <property type="entry name" value="EF_HAND_1"/>
    <property type="match status" value="1"/>
</dbReference>
<dbReference type="Gene3D" id="1.10.238.10">
    <property type="entry name" value="EF-hand"/>
    <property type="match status" value="1"/>
</dbReference>
<accession>A0A8R1UPD7</accession>
<dbReference type="InterPro" id="IPR011992">
    <property type="entry name" value="EF-hand-dom_pair"/>
</dbReference>
<dbReference type="SUPFAM" id="SSF47473">
    <property type="entry name" value="EF-hand"/>
    <property type="match status" value="1"/>
</dbReference>
<accession>A0A2A6BTJ8</accession>
<dbReference type="GO" id="GO:0005783">
    <property type="term" value="C:endoplasmic reticulum"/>
    <property type="evidence" value="ECO:0000318"/>
    <property type="project" value="GO_Central"/>
</dbReference>
<dbReference type="EnsemblMetazoa" id="PPA33787.1">
    <property type="protein sequence ID" value="PPA33787.1"/>
    <property type="gene ID" value="WBGene00272156"/>
</dbReference>
<gene>
    <name evidence="1" type="primary">WBGene00272156</name>
</gene>
<proteinExistence type="predicted"/>
<name>A0A2A6BTJ8_PRIPA</name>
<dbReference type="GO" id="GO:0017156">
    <property type="term" value="P:calcium-ion regulated exocytosis"/>
    <property type="evidence" value="ECO:0000318"/>
    <property type="project" value="GO_Central"/>
</dbReference>